<dbReference type="InterPro" id="IPR036020">
    <property type="entry name" value="WW_dom_sf"/>
</dbReference>
<dbReference type="Proteomes" id="UP000681722">
    <property type="component" value="Unassembled WGS sequence"/>
</dbReference>
<evidence type="ECO:0000313" key="2">
    <source>
        <dbReference type="Proteomes" id="UP000681722"/>
    </source>
</evidence>
<name>A0A8S2YD20_9BILA</name>
<reference evidence="1" key="1">
    <citation type="submission" date="2021-02" db="EMBL/GenBank/DDBJ databases">
        <authorList>
            <person name="Nowell W R."/>
        </authorList>
    </citation>
    <scope>NUCLEOTIDE SEQUENCE</scope>
</reference>
<comment type="caution">
    <text evidence="1">The sequence shown here is derived from an EMBL/GenBank/DDBJ whole genome shotgun (WGS) entry which is preliminary data.</text>
</comment>
<accession>A0A8S2YD20</accession>
<feature type="non-terminal residue" evidence="1">
    <location>
        <position position="1"/>
    </location>
</feature>
<evidence type="ECO:0000313" key="1">
    <source>
        <dbReference type="EMBL" id="CAF4554057.1"/>
    </source>
</evidence>
<proteinExistence type="predicted"/>
<dbReference type="SUPFAM" id="SSF51045">
    <property type="entry name" value="WW domain"/>
    <property type="match status" value="1"/>
</dbReference>
<evidence type="ECO:0008006" key="3">
    <source>
        <dbReference type="Google" id="ProtNLM"/>
    </source>
</evidence>
<protein>
    <recommendedName>
        <fullName evidence="3">WW domain-containing protein</fullName>
    </recommendedName>
</protein>
<dbReference type="EMBL" id="CAJOBC010116498">
    <property type="protein sequence ID" value="CAF4554057.1"/>
    <property type="molecule type" value="Genomic_DNA"/>
</dbReference>
<gene>
    <name evidence="1" type="ORF">SRO942_LOCUS47109</name>
</gene>
<dbReference type="Gene3D" id="2.20.70.10">
    <property type="match status" value="1"/>
</dbReference>
<dbReference type="AlphaFoldDB" id="A0A8S2YD20"/>
<organism evidence="1 2">
    <name type="scientific">Didymodactylos carnosus</name>
    <dbReference type="NCBI Taxonomy" id="1234261"/>
    <lineage>
        <taxon>Eukaryota</taxon>
        <taxon>Metazoa</taxon>
        <taxon>Spiralia</taxon>
        <taxon>Gnathifera</taxon>
        <taxon>Rotifera</taxon>
        <taxon>Eurotatoria</taxon>
        <taxon>Bdelloidea</taxon>
        <taxon>Philodinida</taxon>
        <taxon>Philodinidae</taxon>
        <taxon>Didymodactylos</taxon>
    </lineage>
</organism>
<sequence length="164" mass="18651">IINKTSMSLNNDSSITNYDSVLYDDHTNEDERNQCLTKYRDTFDNKIHSPADSTDSGIQMTCNDDNESKQRTQSLRVDEQSVVLPTGWERFEDEEGVYYWQKRTGLVTRIPPCDIITPSSSTPTLSSSSSNEACYETGSLLYKSASNSSLKVKTGMNIEYWRFL</sequence>